<evidence type="ECO:0000313" key="2">
    <source>
        <dbReference type="Proteomes" id="UP000192582"/>
    </source>
</evidence>
<dbReference type="Gene3D" id="1.10.10.60">
    <property type="entry name" value="Homeodomain-like"/>
    <property type="match status" value="1"/>
</dbReference>
<gene>
    <name evidence="1" type="ORF">SAMN00790413_04410</name>
</gene>
<sequence>MTLRRTFTTDLKRESVHLTQRPEMPVTQAARDLGIGISTLQRWIRETHQQGDAAFPGLGRQILTPEQEEICRPHKESEILREEREILKKATAFFAKQSR</sequence>
<dbReference type="AlphaFoldDB" id="A0A1W1UQP2"/>
<keyword evidence="2" id="KW-1185">Reference proteome</keyword>
<protein>
    <submittedName>
        <fullName evidence="1">Transposase</fullName>
    </submittedName>
</protein>
<dbReference type="InterPro" id="IPR002514">
    <property type="entry name" value="Transposase_8"/>
</dbReference>
<dbReference type="Pfam" id="PF01527">
    <property type="entry name" value="HTH_Tnp_1"/>
    <property type="match status" value="1"/>
</dbReference>
<evidence type="ECO:0000313" key="1">
    <source>
        <dbReference type="EMBL" id="SMB83390.1"/>
    </source>
</evidence>
<name>A0A1W1UQP2_9DEIO</name>
<dbReference type="Proteomes" id="UP000192582">
    <property type="component" value="Unassembled WGS sequence"/>
</dbReference>
<dbReference type="GO" id="GO:0006313">
    <property type="term" value="P:DNA transposition"/>
    <property type="evidence" value="ECO:0007669"/>
    <property type="project" value="InterPro"/>
</dbReference>
<reference evidence="1 2" key="1">
    <citation type="submission" date="2017-04" db="EMBL/GenBank/DDBJ databases">
        <authorList>
            <person name="Afonso C.L."/>
            <person name="Miller P.J."/>
            <person name="Scott M.A."/>
            <person name="Spackman E."/>
            <person name="Goraichik I."/>
            <person name="Dimitrov K.M."/>
            <person name="Suarez D.L."/>
            <person name="Swayne D.E."/>
        </authorList>
    </citation>
    <scope>NUCLEOTIDE SEQUENCE [LARGE SCALE GENOMIC DNA]</scope>
    <source>
        <strain evidence="1 2">KR-140</strain>
    </source>
</reference>
<dbReference type="SUPFAM" id="SSF46689">
    <property type="entry name" value="Homeodomain-like"/>
    <property type="match status" value="1"/>
</dbReference>
<organism evidence="1 2">
    <name type="scientific">Deinococcus hopiensis KR-140</name>
    <dbReference type="NCBI Taxonomy" id="695939"/>
    <lineage>
        <taxon>Bacteria</taxon>
        <taxon>Thermotogati</taxon>
        <taxon>Deinococcota</taxon>
        <taxon>Deinococci</taxon>
        <taxon>Deinococcales</taxon>
        <taxon>Deinococcaceae</taxon>
        <taxon>Deinococcus</taxon>
    </lineage>
</organism>
<dbReference type="STRING" id="695939.SAMN00790413_04410"/>
<dbReference type="GO" id="GO:0004803">
    <property type="term" value="F:transposase activity"/>
    <property type="evidence" value="ECO:0007669"/>
    <property type="project" value="InterPro"/>
</dbReference>
<dbReference type="InterPro" id="IPR009057">
    <property type="entry name" value="Homeodomain-like_sf"/>
</dbReference>
<proteinExistence type="predicted"/>
<dbReference type="GO" id="GO:0003677">
    <property type="term" value="F:DNA binding"/>
    <property type="evidence" value="ECO:0007669"/>
    <property type="project" value="InterPro"/>
</dbReference>
<accession>A0A1W1UQP2</accession>
<dbReference type="EMBL" id="FWWU01000006">
    <property type="protein sequence ID" value="SMB83390.1"/>
    <property type="molecule type" value="Genomic_DNA"/>
</dbReference>